<keyword evidence="1" id="KW-1133">Transmembrane helix</keyword>
<proteinExistence type="predicted"/>
<dbReference type="OrthoDB" id="4829316at2759"/>
<evidence type="ECO:0000256" key="1">
    <source>
        <dbReference type="SAM" id="Phobius"/>
    </source>
</evidence>
<evidence type="ECO:0000313" key="2">
    <source>
        <dbReference type="EMBL" id="KAF1831655.1"/>
    </source>
</evidence>
<sequence>MWRSLARGMVEPHPFARNPITTAPHTWRAGDLGKKVLRSSATFFPFYAVILGWPVGAAWWFNGKM</sequence>
<dbReference type="AlphaFoldDB" id="A0A6A5K1X2"/>
<keyword evidence="1" id="KW-0812">Transmembrane</keyword>
<evidence type="ECO:0000313" key="3">
    <source>
        <dbReference type="Proteomes" id="UP000800040"/>
    </source>
</evidence>
<keyword evidence="1" id="KW-0472">Membrane</keyword>
<protein>
    <submittedName>
        <fullName evidence="2">Uncharacterized protein</fullName>
    </submittedName>
</protein>
<organism evidence="2 3">
    <name type="scientific">Decorospora gaudefroyi</name>
    <dbReference type="NCBI Taxonomy" id="184978"/>
    <lineage>
        <taxon>Eukaryota</taxon>
        <taxon>Fungi</taxon>
        <taxon>Dikarya</taxon>
        <taxon>Ascomycota</taxon>
        <taxon>Pezizomycotina</taxon>
        <taxon>Dothideomycetes</taxon>
        <taxon>Pleosporomycetidae</taxon>
        <taxon>Pleosporales</taxon>
        <taxon>Pleosporineae</taxon>
        <taxon>Pleosporaceae</taxon>
        <taxon>Decorospora</taxon>
    </lineage>
</organism>
<dbReference type="EMBL" id="ML975358">
    <property type="protein sequence ID" value="KAF1831655.1"/>
    <property type="molecule type" value="Genomic_DNA"/>
</dbReference>
<keyword evidence="3" id="KW-1185">Reference proteome</keyword>
<name>A0A6A5K1X2_9PLEO</name>
<feature type="transmembrane region" description="Helical" evidence="1">
    <location>
        <begin position="43"/>
        <end position="61"/>
    </location>
</feature>
<accession>A0A6A5K1X2</accession>
<reference evidence="2" key="1">
    <citation type="submission" date="2020-01" db="EMBL/GenBank/DDBJ databases">
        <authorList>
            <consortium name="DOE Joint Genome Institute"/>
            <person name="Haridas S."/>
            <person name="Albert R."/>
            <person name="Binder M."/>
            <person name="Bloem J."/>
            <person name="Labutti K."/>
            <person name="Salamov A."/>
            <person name="Andreopoulos B."/>
            <person name="Baker S.E."/>
            <person name="Barry K."/>
            <person name="Bills G."/>
            <person name="Bluhm B.H."/>
            <person name="Cannon C."/>
            <person name="Castanera R."/>
            <person name="Culley D.E."/>
            <person name="Daum C."/>
            <person name="Ezra D."/>
            <person name="Gonzalez J.B."/>
            <person name="Henrissat B."/>
            <person name="Kuo A."/>
            <person name="Liang C."/>
            <person name="Lipzen A."/>
            <person name="Lutzoni F."/>
            <person name="Magnuson J."/>
            <person name="Mondo S."/>
            <person name="Nolan M."/>
            <person name="Ohm R."/>
            <person name="Pangilinan J."/>
            <person name="Park H.-J."/>
            <person name="Ramirez L."/>
            <person name="Alfaro M."/>
            <person name="Sun H."/>
            <person name="Tritt A."/>
            <person name="Yoshinaga Y."/>
            <person name="Zwiers L.-H."/>
            <person name="Turgeon B.G."/>
            <person name="Goodwin S.B."/>
            <person name="Spatafora J.W."/>
            <person name="Crous P.W."/>
            <person name="Grigoriev I.V."/>
        </authorList>
    </citation>
    <scope>NUCLEOTIDE SEQUENCE</scope>
    <source>
        <strain evidence="2">P77</strain>
    </source>
</reference>
<gene>
    <name evidence="2" type="ORF">BDW02DRAFT_571840</name>
</gene>
<dbReference type="Proteomes" id="UP000800040">
    <property type="component" value="Unassembled WGS sequence"/>
</dbReference>